<dbReference type="PANTHER" id="PTHR24148">
    <property type="entry name" value="ANKYRIN REPEAT DOMAIN-CONTAINING PROTEIN 39 HOMOLOG-RELATED"/>
    <property type="match status" value="1"/>
</dbReference>
<dbReference type="InterPro" id="IPR052895">
    <property type="entry name" value="HetReg/Transcr_Mod"/>
</dbReference>
<dbReference type="Pfam" id="PF06985">
    <property type="entry name" value="HET"/>
    <property type="match status" value="1"/>
</dbReference>
<comment type="caution">
    <text evidence="3">The sequence shown here is derived from an EMBL/GenBank/DDBJ whole genome shotgun (WGS) entry which is preliminary data.</text>
</comment>
<dbReference type="InterPro" id="IPR010730">
    <property type="entry name" value="HET"/>
</dbReference>
<dbReference type="AlphaFoldDB" id="A0A317B2K3"/>
<protein>
    <submittedName>
        <fullName evidence="3">HET domain containing protein</fullName>
    </submittedName>
</protein>
<feature type="compositionally biased region" description="Polar residues" evidence="1">
    <location>
        <begin position="29"/>
        <end position="45"/>
    </location>
</feature>
<name>A0A317B2K3_9PLEO</name>
<feature type="region of interest" description="Disordered" evidence="1">
    <location>
        <begin position="1"/>
        <end position="45"/>
    </location>
</feature>
<evidence type="ECO:0000256" key="1">
    <source>
        <dbReference type="SAM" id="MobiDB-lite"/>
    </source>
</evidence>
<dbReference type="KEGG" id="ptrr:6345989"/>
<dbReference type="Proteomes" id="UP000245464">
    <property type="component" value="Chromosome 8"/>
</dbReference>
<sequence>MPSHSTLDKFREPLAKRKNWRSRPAVGHETSSIGSTTIPNYSSQTNGISHEHVRLISPNSSPLAEPETSASEVRHEYEYERIDSPFIRLIELQSGNWTDPIECTLSTFDLNTVDLPDDSPYETLSYVWGDVSHRREIYIKGVPFNVTRSLFEALQVLRCPAGGGARIVWADGICINQNDQEEKTIQVQMMGRIYACGAKVLIWLGHFEPVQALLNLDMLCLLAAEEDGTESSSSGLLPETSSNGYGTSGTTHLRQFPTEQETPPEFSAPHYRWYSDDRSRSILVTPDPHTTDISFHKPDSLKHICPLFETAWFQRIWVIQEYIKSTSTEVLWGNASFSFDLLGKAVTSLRGYHYSKVAHYTTASSGINSCYDIYCMKRDDGTTNTFFKTLLLTKDRKATDPRDKIFALVELPFSDRGDDNFFPLAPDYSLDVANIYRTTARRLLLERKEIDILAYVKPGSPLADTWASWVPDWTHCRSSNALAGRKVSAYTPPVVHEPRCRFCATERFDSISVGGIVVDTVEYLAADIFDRKPSAKSYGFPRLSRQRKGWLHAINAFINHFQGTFEEMTVAKSLTAGGGAHLAVLEGEDEEAAFTADYREFVKYVSERKESWREYSETTNTLVNLVCNVVARRRFFVTKSGMLGLGPARVQEGDVVAVLLGASVPFLLRPVGRDGCHCRLVGECYVHDIMEGQAVEEWRAGRMSDMDFHIF</sequence>
<dbReference type="EMBL" id="NQIK02000008">
    <property type="protein sequence ID" value="KAF7567364.1"/>
    <property type="molecule type" value="Genomic_DNA"/>
</dbReference>
<dbReference type="PANTHER" id="PTHR24148:SF64">
    <property type="entry name" value="HETEROKARYON INCOMPATIBILITY DOMAIN-CONTAINING PROTEIN"/>
    <property type="match status" value="1"/>
</dbReference>
<accession>A0A317B2K3</accession>
<dbReference type="RefSeq" id="XP_001938048.2">
    <property type="nucleotide sequence ID" value="XM_001938013.2"/>
</dbReference>
<organism evidence="3 4">
    <name type="scientific">Pyrenophora tritici-repentis</name>
    <dbReference type="NCBI Taxonomy" id="45151"/>
    <lineage>
        <taxon>Eukaryota</taxon>
        <taxon>Fungi</taxon>
        <taxon>Dikarya</taxon>
        <taxon>Ascomycota</taxon>
        <taxon>Pezizomycotina</taxon>
        <taxon>Dothideomycetes</taxon>
        <taxon>Pleosporomycetidae</taxon>
        <taxon>Pleosporales</taxon>
        <taxon>Pleosporineae</taxon>
        <taxon>Pleosporaceae</taxon>
        <taxon>Pyrenophora</taxon>
    </lineage>
</organism>
<evidence type="ECO:0000313" key="3">
    <source>
        <dbReference type="EMBL" id="KAF7567364.1"/>
    </source>
</evidence>
<dbReference type="GeneID" id="6345989"/>
<evidence type="ECO:0000313" key="4">
    <source>
        <dbReference type="Proteomes" id="UP000245464"/>
    </source>
</evidence>
<proteinExistence type="predicted"/>
<feature type="domain" description="Heterokaryon incompatibility" evidence="2">
    <location>
        <begin position="121"/>
        <end position="321"/>
    </location>
</feature>
<feature type="compositionally biased region" description="Basic and acidic residues" evidence="1">
    <location>
        <begin position="1"/>
        <end position="15"/>
    </location>
</feature>
<gene>
    <name evidence="3" type="ORF">PtrM4_139550</name>
</gene>
<reference evidence="3 4" key="1">
    <citation type="journal article" date="2018" name="BMC Genomics">
        <title>Comparative genomics of the wheat fungal pathogen Pyrenophora tritici-repentis reveals chromosomal variations and genome plasticity.</title>
        <authorList>
            <person name="Moolhuijzen P."/>
            <person name="See P.T."/>
            <person name="Hane J.K."/>
            <person name="Shi G."/>
            <person name="Liu Z."/>
            <person name="Oliver R.P."/>
            <person name="Moffat C.S."/>
        </authorList>
    </citation>
    <scope>NUCLEOTIDE SEQUENCE [LARGE SCALE GENOMIC DNA]</scope>
    <source>
        <strain evidence="3">M4</strain>
    </source>
</reference>
<evidence type="ECO:0000259" key="2">
    <source>
        <dbReference type="Pfam" id="PF06985"/>
    </source>
</evidence>
<dbReference type="Pfam" id="PF26639">
    <property type="entry name" value="Het-6_barrel"/>
    <property type="match status" value="1"/>
</dbReference>